<reference evidence="2 3" key="1">
    <citation type="journal article" date="2015" name="Proc. Natl. Acad. Sci. U.S.A.">
        <title>The resurrection genome of Boea hygrometrica: A blueprint for survival of dehydration.</title>
        <authorList>
            <person name="Xiao L."/>
            <person name="Yang G."/>
            <person name="Zhang L."/>
            <person name="Yang X."/>
            <person name="Zhao S."/>
            <person name="Ji Z."/>
            <person name="Zhou Q."/>
            <person name="Hu M."/>
            <person name="Wang Y."/>
            <person name="Chen M."/>
            <person name="Xu Y."/>
            <person name="Jin H."/>
            <person name="Xiao X."/>
            <person name="Hu G."/>
            <person name="Bao F."/>
            <person name="Hu Y."/>
            <person name="Wan P."/>
            <person name="Li L."/>
            <person name="Deng X."/>
            <person name="Kuang T."/>
            <person name="Xiang C."/>
            <person name="Zhu J.K."/>
            <person name="Oliver M.J."/>
            <person name="He Y."/>
        </authorList>
    </citation>
    <scope>NUCLEOTIDE SEQUENCE [LARGE SCALE GENOMIC DNA]</scope>
    <source>
        <strain evidence="3">cv. XS01</strain>
    </source>
</reference>
<gene>
    <name evidence="2" type="ORF">F511_24038</name>
</gene>
<dbReference type="AlphaFoldDB" id="A0A2Z7A6Y8"/>
<dbReference type="EMBL" id="KV018448">
    <property type="protein sequence ID" value="KZV17246.1"/>
    <property type="molecule type" value="Genomic_DNA"/>
</dbReference>
<dbReference type="OrthoDB" id="2919534at2759"/>
<feature type="compositionally biased region" description="Polar residues" evidence="1">
    <location>
        <begin position="450"/>
        <end position="459"/>
    </location>
</feature>
<protein>
    <submittedName>
        <fullName evidence="2">Uncharacterized protein</fullName>
    </submittedName>
</protein>
<name>A0A2Z7A6Y8_9LAMI</name>
<evidence type="ECO:0000256" key="1">
    <source>
        <dbReference type="SAM" id="MobiDB-lite"/>
    </source>
</evidence>
<proteinExistence type="predicted"/>
<evidence type="ECO:0000313" key="3">
    <source>
        <dbReference type="Proteomes" id="UP000250235"/>
    </source>
</evidence>
<sequence length="659" mass="72339">MAASFSVNTLRVDFESGLAMEQSGMVIMLKTLENTGLIGFLNATGSVYEAVVGEFFDNAKVISRTISGPIPAGGEGVSTAGGPKINIDTSPGEAFFATGPEGEERTICEQDEQMGGDNQNDDSMKRIRGVTPKRTTEATQFLPKIDPAAKGKGMLEVVARPNPVEERCQLVLNIAWEAVSNIMADFDGWIHFLTAVKLHDFSFFEDLIKIKDQFLLLDETEQVEELLQRRSLLMCKLYELEVQKLFDEHLENFKIYVPSVNHDYLFIRFLNKDLKEIARQHRDQRVLTGLPIVAPEASFVGATSNQSQTLAFEFSSQADQDQAQAQESDQRQEKIDEVVRGVVNIKETSDETGEHQAPNNKHQAHDEQVGVTECSLGGQQQKPSSGESPTQFEDLSVNNEDHVNLGTNPISEENNMDHQGPNPFNLQMVVYTGDSEENTHISFLEDSDSSHSGSQQIFISSPPASPHTGSKFKEGATGNVARGEGPTLYFGPKDLLGDVETHNAALVTRAMIANYEITCIFVDSGSSAFLRTSKGNASAISFGIGESKKTKIIEFMGLNIPSSARPGIASFIVLASSIHHNIKYPMGNTVEEVSGDIRISQKCYVEEVKVEQKSREESKEVFFTAPGGIENLARRHKLSPSKISCGLFSLTPPLHVLAK</sequence>
<feature type="region of interest" description="Disordered" evidence="1">
    <location>
        <begin position="349"/>
        <end position="368"/>
    </location>
</feature>
<accession>A0A2Z7A6Y8</accession>
<evidence type="ECO:0000313" key="2">
    <source>
        <dbReference type="EMBL" id="KZV17246.1"/>
    </source>
</evidence>
<organism evidence="2 3">
    <name type="scientific">Dorcoceras hygrometricum</name>
    <dbReference type="NCBI Taxonomy" id="472368"/>
    <lineage>
        <taxon>Eukaryota</taxon>
        <taxon>Viridiplantae</taxon>
        <taxon>Streptophyta</taxon>
        <taxon>Embryophyta</taxon>
        <taxon>Tracheophyta</taxon>
        <taxon>Spermatophyta</taxon>
        <taxon>Magnoliopsida</taxon>
        <taxon>eudicotyledons</taxon>
        <taxon>Gunneridae</taxon>
        <taxon>Pentapetalae</taxon>
        <taxon>asterids</taxon>
        <taxon>lamiids</taxon>
        <taxon>Lamiales</taxon>
        <taxon>Gesneriaceae</taxon>
        <taxon>Didymocarpoideae</taxon>
        <taxon>Trichosporeae</taxon>
        <taxon>Loxocarpinae</taxon>
        <taxon>Dorcoceras</taxon>
    </lineage>
</organism>
<dbReference type="Proteomes" id="UP000250235">
    <property type="component" value="Unassembled WGS sequence"/>
</dbReference>
<feature type="region of interest" description="Disordered" evidence="1">
    <location>
        <begin position="445"/>
        <end position="478"/>
    </location>
</feature>
<feature type="region of interest" description="Disordered" evidence="1">
    <location>
        <begin position="315"/>
        <end position="336"/>
    </location>
</feature>
<keyword evidence="3" id="KW-1185">Reference proteome</keyword>
<feature type="compositionally biased region" description="Low complexity" evidence="1">
    <location>
        <begin position="315"/>
        <end position="327"/>
    </location>
</feature>